<name>A0ABW0NLR2_9MICO</name>
<comment type="similarity">
    <text evidence="2">Belongs to the oxygen-dependent FAD-linked oxidoreductase family.</text>
</comment>
<dbReference type="Pfam" id="PF01565">
    <property type="entry name" value="FAD_binding_4"/>
    <property type="match status" value="1"/>
</dbReference>
<protein>
    <submittedName>
        <fullName evidence="7">FAD-binding oxidoreductase</fullName>
    </submittedName>
</protein>
<feature type="domain" description="FAD-binding PCMH-type" evidence="6">
    <location>
        <begin position="43"/>
        <end position="213"/>
    </location>
</feature>
<dbReference type="InterPro" id="IPR036318">
    <property type="entry name" value="FAD-bd_PCMH-like_sf"/>
</dbReference>
<keyword evidence="4" id="KW-0274">FAD</keyword>
<dbReference type="Proteomes" id="UP001596039">
    <property type="component" value="Unassembled WGS sequence"/>
</dbReference>
<dbReference type="InterPro" id="IPR016169">
    <property type="entry name" value="FAD-bd_PCMH_sub2"/>
</dbReference>
<dbReference type="InterPro" id="IPR050416">
    <property type="entry name" value="FAD-linked_Oxidoreductase"/>
</dbReference>
<dbReference type="PANTHER" id="PTHR42973:SF39">
    <property type="entry name" value="FAD-BINDING PCMH-TYPE DOMAIN-CONTAINING PROTEIN"/>
    <property type="match status" value="1"/>
</dbReference>
<organism evidence="7 8">
    <name type="scientific">Lysinimonas soli</name>
    <dbReference type="NCBI Taxonomy" id="1074233"/>
    <lineage>
        <taxon>Bacteria</taxon>
        <taxon>Bacillati</taxon>
        <taxon>Actinomycetota</taxon>
        <taxon>Actinomycetes</taxon>
        <taxon>Micrococcales</taxon>
        <taxon>Microbacteriaceae</taxon>
        <taxon>Lysinimonas</taxon>
    </lineage>
</organism>
<dbReference type="Gene3D" id="3.30.43.10">
    <property type="entry name" value="Uridine Diphospho-n-acetylenolpyruvylglucosamine Reductase, domain 2"/>
    <property type="match status" value="1"/>
</dbReference>
<proteinExistence type="inferred from homology"/>
<reference evidence="8" key="1">
    <citation type="journal article" date="2019" name="Int. J. Syst. Evol. Microbiol.">
        <title>The Global Catalogue of Microorganisms (GCM) 10K type strain sequencing project: providing services to taxonomists for standard genome sequencing and annotation.</title>
        <authorList>
            <consortium name="The Broad Institute Genomics Platform"/>
            <consortium name="The Broad Institute Genome Sequencing Center for Infectious Disease"/>
            <person name="Wu L."/>
            <person name="Ma J."/>
        </authorList>
    </citation>
    <scope>NUCLEOTIDE SEQUENCE [LARGE SCALE GENOMIC DNA]</scope>
    <source>
        <strain evidence="8">CGMCC 4.6997</strain>
    </source>
</reference>
<dbReference type="EMBL" id="JBHSMG010000001">
    <property type="protein sequence ID" value="MFC5500883.1"/>
    <property type="molecule type" value="Genomic_DNA"/>
</dbReference>
<dbReference type="Gene3D" id="3.30.465.10">
    <property type="match status" value="1"/>
</dbReference>
<evidence type="ECO:0000313" key="7">
    <source>
        <dbReference type="EMBL" id="MFC5500883.1"/>
    </source>
</evidence>
<comment type="cofactor">
    <cofactor evidence="1">
        <name>FAD</name>
        <dbReference type="ChEBI" id="CHEBI:57692"/>
    </cofactor>
</comment>
<accession>A0ABW0NLR2</accession>
<comment type="caution">
    <text evidence="7">The sequence shown here is derived from an EMBL/GenBank/DDBJ whole genome shotgun (WGS) entry which is preliminary data.</text>
</comment>
<gene>
    <name evidence="7" type="ORF">ACFPJ4_01370</name>
</gene>
<sequence>MERTVTVVGQVRDALGDLGFPLGWLSFPPAHGSLSSNISNTEIRATPLVIARCHSVDDIVHVLMAAGQLSLPVAVRGGGYSPAGLGTVEGGIVADVSALDEIVVDPATRTVRVGAGVLSGDLEQALAAHGLAMTIPVPSRAGVVGAALSGGVGVLVRKLGYVSDAIIGATVVTGLAEVEVVDERDVSGLFWGIKGGGGNFGIVAELEFRCVELPELATTQLVFGEESLAAALAFYRDWTVGLPEDITAVAMLRAVPAIPGVPEDRVGRPGLVLTVIHADPARAAVDLTGLADAPTAIFAHSFTGSPGELRVAMERGFPHDTFGAVIRSGWTDTIDDVGIADIVELARAVPSRHSLIEVVRMGGAVRTMADPGSAPGRDAEFLLNAMALWTEPDDASASRDWSARSAGVVHSVADSPALAPGFVSHDELDQAATSYGAHYERLRDLKTSFDPSNLLRRNLNIQPRSTQ</sequence>
<evidence type="ECO:0000256" key="1">
    <source>
        <dbReference type="ARBA" id="ARBA00001974"/>
    </source>
</evidence>
<dbReference type="InterPro" id="IPR006094">
    <property type="entry name" value="Oxid_FAD_bind_N"/>
</dbReference>
<dbReference type="RefSeq" id="WP_386738492.1">
    <property type="nucleotide sequence ID" value="NZ_JBHSMG010000001.1"/>
</dbReference>
<evidence type="ECO:0000259" key="6">
    <source>
        <dbReference type="PROSITE" id="PS51387"/>
    </source>
</evidence>
<dbReference type="PROSITE" id="PS51387">
    <property type="entry name" value="FAD_PCMH"/>
    <property type="match status" value="1"/>
</dbReference>
<keyword evidence="5" id="KW-0560">Oxidoreductase</keyword>
<dbReference type="Gene3D" id="3.40.462.20">
    <property type="match status" value="1"/>
</dbReference>
<evidence type="ECO:0000256" key="4">
    <source>
        <dbReference type="ARBA" id="ARBA00022827"/>
    </source>
</evidence>
<dbReference type="SUPFAM" id="SSF56176">
    <property type="entry name" value="FAD-binding/transporter-associated domain-like"/>
    <property type="match status" value="1"/>
</dbReference>
<evidence type="ECO:0000313" key="8">
    <source>
        <dbReference type="Proteomes" id="UP001596039"/>
    </source>
</evidence>
<evidence type="ECO:0000256" key="5">
    <source>
        <dbReference type="ARBA" id="ARBA00023002"/>
    </source>
</evidence>
<dbReference type="Pfam" id="PF08031">
    <property type="entry name" value="BBE"/>
    <property type="match status" value="1"/>
</dbReference>
<evidence type="ECO:0000256" key="2">
    <source>
        <dbReference type="ARBA" id="ARBA00005466"/>
    </source>
</evidence>
<dbReference type="InterPro" id="IPR016167">
    <property type="entry name" value="FAD-bd_PCMH_sub1"/>
</dbReference>
<dbReference type="InterPro" id="IPR012951">
    <property type="entry name" value="BBE"/>
</dbReference>
<dbReference type="InterPro" id="IPR016166">
    <property type="entry name" value="FAD-bd_PCMH"/>
</dbReference>
<keyword evidence="3" id="KW-0285">Flavoprotein</keyword>
<evidence type="ECO:0000256" key="3">
    <source>
        <dbReference type="ARBA" id="ARBA00022630"/>
    </source>
</evidence>
<dbReference type="PANTHER" id="PTHR42973">
    <property type="entry name" value="BINDING OXIDOREDUCTASE, PUTATIVE (AFU_ORTHOLOGUE AFUA_1G17690)-RELATED"/>
    <property type="match status" value="1"/>
</dbReference>
<keyword evidence="8" id="KW-1185">Reference proteome</keyword>